<organism evidence="1 2">
    <name type="scientific">Paramarasmius palmivorus</name>
    <dbReference type="NCBI Taxonomy" id="297713"/>
    <lineage>
        <taxon>Eukaryota</taxon>
        <taxon>Fungi</taxon>
        <taxon>Dikarya</taxon>
        <taxon>Basidiomycota</taxon>
        <taxon>Agaricomycotina</taxon>
        <taxon>Agaricomycetes</taxon>
        <taxon>Agaricomycetidae</taxon>
        <taxon>Agaricales</taxon>
        <taxon>Marasmiineae</taxon>
        <taxon>Marasmiaceae</taxon>
        <taxon>Paramarasmius</taxon>
    </lineage>
</organism>
<sequence>MSVVAPIPDSPSHYDDTTTALLVTGVLTASESRRQWPRAWITSNAVLFDGIIIKDDTNQQLDFINLPTPVSKHLCLLLRKANRTPWDLASQVPASHPGIYITNSVDGDFVGDLTSSQVWVLRRQFIIPNLKCLPVAILNRIQGLPLCWIPKLSYIGRKGNNRVIVWVY</sequence>
<gene>
    <name evidence="1" type="ORF">VNI00_009237</name>
</gene>
<reference evidence="1 2" key="1">
    <citation type="submission" date="2024-01" db="EMBL/GenBank/DDBJ databases">
        <title>A draft genome for a cacao thread blight-causing isolate of Paramarasmius palmivorus.</title>
        <authorList>
            <person name="Baruah I.K."/>
            <person name="Bukari Y."/>
            <person name="Amoako-Attah I."/>
            <person name="Meinhardt L.W."/>
            <person name="Bailey B.A."/>
            <person name="Cohen S.P."/>
        </authorList>
    </citation>
    <scope>NUCLEOTIDE SEQUENCE [LARGE SCALE GENOMIC DNA]</scope>
    <source>
        <strain evidence="1 2">GH-12</strain>
    </source>
</reference>
<name>A0AAW0CU18_9AGAR</name>
<comment type="caution">
    <text evidence="1">The sequence shown here is derived from an EMBL/GenBank/DDBJ whole genome shotgun (WGS) entry which is preliminary data.</text>
</comment>
<dbReference type="Proteomes" id="UP001383192">
    <property type="component" value="Unassembled WGS sequence"/>
</dbReference>
<keyword evidence="2" id="KW-1185">Reference proteome</keyword>
<dbReference type="AlphaFoldDB" id="A0AAW0CU18"/>
<accession>A0AAW0CU18</accession>
<proteinExistence type="predicted"/>
<evidence type="ECO:0000313" key="1">
    <source>
        <dbReference type="EMBL" id="KAK7041635.1"/>
    </source>
</evidence>
<protein>
    <submittedName>
        <fullName evidence="1">Uncharacterized protein</fullName>
    </submittedName>
</protein>
<evidence type="ECO:0000313" key="2">
    <source>
        <dbReference type="Proteomes" id="UP001383192"/>
    </source>
</evidence>
<dbReference type="EMBL" id="JAYKXP010000033">
    <property type="protein sequence ID" value="KAK7041635.1"/>
    <property type="molecule type" value="Genomic_DNA"/>
</dbReference>